<dbReference type="AlphaFoldDB" id="A0A2D3VB37"/>
<keyword evidence="3" id="KW-1185">Reference proteome</keyword>
<name>A0A2D3VB37_9PEZI</name>
<feature type="region of interest" description="Disordered" evidence="1">
    <location>
        <begin position="153"/>
        <end position="183"/>
    </location>
</feature>
<feature type="compositionally biased region" description="Basic and acidic residues" evidence="1">
    <location>
        <begin position="174"/>
        <end position="183"/>
    </location>
</feature>
<dbReference type="Proteomes" id="UP000225277">
    <property type="component" value="Unassembled WGS sequence"/>
</dbReference>
<protein>
    <submittedName>
        <fullName evidence="2">Uncharacterized protein</fullName>
    </submittedName>
</protein>
<dbReference type="OrthoDB" id="3942467at2759"/>
<accession>A0A2D3VB37</accession>
<gene>
    <name evidence="2" type="ORF">RCC_08571</name>
</gene>
<evidence type="ECO:0000313" key="3">
    <source>
        <dbReference type="Proteomes" id="UP000225277"/>
    </source>
</evidence>
<reference evidence="2 3" key="1">
    <citation type="submission" date="2016-03" db="EMBL/GenBank/DDBJ databases">
        <authorList>
            <person name="Ploux O."/>
        </authorList>
    </citation>
    <scope>NUCLEOTIDE SEQUENCE [LARGE SCALE GENOMIC DNA]</scope>
    <source>
        <strain evidence="2 3">URUG2</strain>
    </source>
</reference>
<evidence type="ECO:0000256" key="1">
    <source>
        <dbReference type="SAM" id="MobiDB-lite"/>
    </source>
</evidence>
<dbReference type="GeneID" id="35603660"/>
<dbReference type="RefSeq" id="XP_023629589.1">
    <property type="nucleotide sequence ID" value="XM_023773821.1"/>
</dbReference>
<dbReference type="EMBL" id="FJUY01000014">
    <property type="protein sequence ID" value="CZT22865.1"/>
    <property type="molecule type" value="Genomic_DNA"/>
</dbReference>
<organism evidence="2 3">
    <name type="scientific">Ramularia collo-cygni</name>
    <dbReference type="NCBI Taxonomy" id="112498"/>
    <lineage>
        <taxon>Eukaryota</taxon>
        <taxon>Fungi</taxon>
        <taxon>Dikarya</taxon>
        <taxon>Ascomycota</taxon>
        <taxon>Pezizomycotina</taxon>
        <taxon>Dothideomycetes</taxon>
        <taxon>Dothideomycetidae</taxon>
        <taxon>Mycosphaerellales</taxon>
        <taxon>Mycosphaerellaceae</taxon>
        <taxon>Ramularia</taxon>
    </lineage>
</organism>
<evidence type="ECO:0000313" key="2">
    <source>
        <dbReference type="EMBL" id="CZT22865.1"/>
    </source>
</evidence>
<feature type="compositionally biased region" description="Acidic residues" evidence="1">
    <location>
        <begin position="17"/>
        <end position="33"/>
    </location>
</feature>
<sequence length="183" mass="19202">MQPQTASNLIDPPPYEETLDSDNDSDDEEDVEPGNERLANQPLTLTINTASSIHGCNNLVQTPPPPFAEITKLSTSLLQVIHHITAPDISASATTTSTTQAVKRPRALKVDLTINCGITVIGDRNVIGGIGLRQKGSPAVAPEPGFTAEASVVDAASGGAKRKAEDSPESESEPLVKRAAIET</sequence>
<feature type="region of interest" description="Disordered" evidence="1">
    <location>
        <begin position="1"/>
        <end position="35"/>
    </location>
</feature>
<proteinExistence type="predicted"/>